<sequence>MKISNGVKFNYQKICLDLVRDLPQRQKEVLLRRFALQALASSEGGVERETLESIGRDLGVTRERIRQIEEDGLLKLKPKAIKYQKIFQYFRKYLKKKGDLRKETVLLEELGSKNQMPQIYFLLDLGDEFERFGETDDFYSLWTINRDSLNLAKKVIDSFSNQLKESKKPLTLKDYNRPTTLTPPPKRQFLLSYLEISKKIQKVNERSFISTLRSARVNEEDLFGLKDWPEINPRGVKDKAYLVFKKAKKPLHFSEIASLIPGSLLQTVHNELIRDSRFVLVGRGVYALQEWGYYPGLVKEVISRVLEEAGKPLTKEEILEKVLNQRLVKENTILLNLSNKKYFSRDSQGKFWVKEA</sequence>
<dbReference type="InterPro" id="IPR007630">
    <property type="entry name" value="RNA_pol_sigma70_r4"/>
</dbReference>
<evidence type="ECO:0000313" key="3">
    <source>
        <dbReference type="Proteomes" id="UP000237258"/>
    </source>
</evidence>
<dbReference type="Gene3D" id="1.10.10.10">
    <property type="entry name" value="Winged helix-like DNA-binding domain superfamily/Winged helix DNA-binding domain"/>
    <property type="match status" value="1"/>
</dbReference>
<comment type="caution">
    <text evidence="2">The sequence shown here is derived from an EMBL/GenBank/DDBJ whole genome shotgun (WGS) entry which is preliminary data.</text>
</comment>
<organism evidence="2 3">
    <name type="scientific">Candidatus Nealsonbacteria bacterium CG23_combo_of_CG06-09_8_20_14_all_36_125</name>
    <dbReference type="NCBI Taxonomy" id="1974719"/>
    <lineage>
        <taxon>Bacteria</taxon>
        <taxon>Candidatus Nealsoniibacteriota</taxon>
    </lineage>
</organism>
<dbReference type="SUPFAM" id="SSF88659">
    <property type="entry name" value="Sigma3 and sigma4 domains of RNA polymerase sigma factors"/>
    <property type="match status" value="1"/>
</dbReference>
<dbReference type="GO" id="GO:0003700">
    <property type="term" value="F:DNA-binding transcription factor activity"/>
    <property type="evidence" value="ECO:0007669"/>
    <property type="project" value="InterPro"/>
</dbReference>
<reference evidence="2 3" key="1">
    <citation type="submission" date="2017-09" db="EMBL/GenBank/DDBJ databases">
        <title>Depth-based differentiation of microbial function through sediment-hosted aquifers and enrichment of novel symbionts in the deep terrestrial subsurface.</title>
        <authorList>
            <person name="Probst A.J."/>
            <person name="Ladd B."/>
            <person name="Jarett J.K."/>
            <person name="Geller-Mcgrath D.E."/>
            <person name="Sieber C.M."/>
            <person name="Emerson J.B."/>
            <person name="Anantharaman K."/>
            <person name="Thomas B.C."/>
            <person name="Malmstrom R."/>
            <person name="Stieglmeier M."/>
            <person name="Klingl A."/>
            <person name="Woyke T."/>
            <person name="Ryan C.M."/>
            <person name="Banfield J.F."/>
        </authorList>
    </citation>
    <scope>NUCLEOTIDE SEQUENCE [LARGE SCALE GENOMIC DNA]</scope>
    <source>
        <strain evidence="2">CG23_combo_of_CG06-09_8_20_14_all_36_125</strain>
    </source>
</reference>
<dbReference type="InterPro" id="IPR013324">
    <property type="entry name" value="RNA_pol_sigma_r3/r4-like"/>
</dbReference>
<dbReference type="InterPro" id="IPR036388">
    <property type="entry name" value="WH-like_DNA-bd_sf"/>
</dbReference>
<dbReference type="InterPro" id="IPR038087">
    <property type="entry name" value="RNAP_delta_N_dom_sf"/>
</dbReference>
<protein>
    <recommendedName>
        <fullName evidence="1">RNA polymerase sigma-70 region 4 domain-containing protein</fullName>
    </recommendedName>
</protein>
<dbReference type="AlphaFoldDB" id="A0A2G9YZD0"/>
<accession>A0A2G9YZD0</accession>
<dbReference type="Proteomes" id="UP000237258">
    <property type="component" value="Unassembled WGS sequence"/>
</dbReference>
<evidence type="ECO:0000259" key="1">
    <source>
        <dbReference type="Pfam" id="PF04545"/>
    </source>
</evidence>
<gene>
    <name evidence="2" type="ORF">COX33_01015</name>
</gene>
<proteinExistence type="predicted"/>
<feature type="domain" description="RNA polymerase sigma-70 region 4" evidence="1">
    <location>
        <begin position="21"/>
        <end position="77"/>
    </location>
</feature>
<dbReference type="Pfam" id="PF04545">
    <property type="entry name" value="Sigma70_r4"/>
    <property type="match status" value="1"/>
</dbReference>
<evidence type="ECO:0000313" key="2">
    <source>
        <dbReference type="EMBL" id="PIP24614.1"/>
    </source>
</evidence>
<dbReference type="GO" id="GO:0006352">
    <property type="term" value="P:DNA-templated transcription initiation"/>
    <property type="evidence" value="ECO:0007669"/>
    <property type="project" value="InterPro"/>
</dbReference>
<name>A0A2G9YZD0_9BACT</name>
<dbReference type="Gene3D" id="1.10.10.1250">
    <property type="entry name" value="RNA polymerase, subunit delta, N-terminal domain"/>
    <property type="match status" value="1"/>
</dbReference>
<dbReference type="EMBL" id="PCRR01000027">
    <property type="protein sequence ID" value="PIP24614.1"/>
    <property type="molecule type" value="Genomic_DNA"/>
</dbReference>